<protein>
    <submittedName>
        <fullName evidence="3">Universal stress protein</fullName>
    </submittedName>
</protein>
<dbReference type="SUPFAM" id="SSF52402">
    <property type="entry name" value="Adenine nucleotide alpha hydrolases-like"/>
    <property type="match status" value="2"/>
</dbReference>
<dbReference type="RefSeq" id="WP_116849544.1">
    <property type="nucleotide sequence ID" value="NZ_QTJU01000013.1"/>
</dbReference>
<sequence>MQTILVPTDFSETAKNATRYALQLAAAIGADKIILYNAYQIPVTADPMMPTLQLFNLEEIKAASEEGLSHFADTIQPLVPAGISIETLCEFNVLAEGIGDVIDRTGAGIIVMGITGGDKVEEVLIGSNTISVSKHAHIPVIIVPADCSYQPIKAIALACDLKKVVQTTPVEPIKTLLQLTGAAFSVVNISGQKQQPSDDKAFQMLLLDTLFQQQQPAYFFIENDDFTEAIQQFVVANKVDLLITIPKKHGWFEGLFKRSHTKRLAFHSHIPLMVAHE</sequence>
<dbReference type="EMBL" id="QTJU01000013">
    <property type="protein sequence ID" value="RFM25879.1"/>
    <property type="molecule type" value="Genomic_DNA"/>
</dbReference>
<accession>A0A3E1NCY8</accession>
<dbReference type="InterPro" id="IPR006015">
    <property type="entry name" value="Universal_stress_UspA"/>
</dbReference>
<proteinExistence type="inferred from homology"/>
<comment type="similarity">
    <text evidence="1">Belongs to the universal stress protein A family.</text>
</comment>
<keyword evidence="4" id="KW-1185">Reference proteome</keyword>
<dbReference type="Pfam" id="PF00582">
    <property type="entry name" value="Usp"/>
    <property type="match status" value="1"/>
</dbReference>
<name>A0A3E1NCY8_9BACT</name>
<dbReference type="Proteomes" id="UP000261284">
    <property type="component" value="Unassembled WGS sequence"/>
</dbReference>
<evidence type="ECO:0000313" key="3">
    <source>
        <dbReference type="EMBL" id="RFM25879.1"/>
    </source>
</evidence>
<dbReference type="OrthoDB" id="9788959at2"/>
<dbReference type="AlphaFoldDB" id="A0A3E1NCY8"/>
<dbReference type="PANTHER" id="PTHR46268:SF6">
    <property type="entry name" value="UNIVERSAL STRESS PROTEIN UP12"/>
    <property type="match status" value="1"/>
</dbReference>
<evidence type="ECO:0000256" key="1">
    <source>
        <dbReference type="ARBA" id="ARBA00008791"/>
    </source>
</evidence>
<gene>
    <name evidence="3" type="ORF">DXN05_22410</name>
</gene>
<dbReference type="PRINTS" id="PR01438">
    <property type="entry name" value="UNVRSLSTRESS"/>
</dbReference>
<dbReference type="PANTHER" id="PTHR46268">
    <property type="entry name" value="STRESS RESPONSE PROTEIN NHAX"/>
    <property type="match status" value="1"/>
</dbReference>
<feature type="domain" description="UspA" evidence="2">
    <location>
        <begin position="1"/>
        <end position="144"/>
    </location>
</feature>
<organism evidence="3 4">
    <name type="scientific">Deminuibacter soli</name>
    <dbReference type="NCBI Taxonomy" id="2291815"/>
    <lineage>
        <taxon>Bacteria</taxon>
        <taxon>Pseudomonadati</taxon>
        <taxon>Bacteroidota</taxon>
        <taxon>Chitinophagia</taxon>
        <taxon>Chitinophagales</taxon>
        <taxon>Chitinophagaceae</taxon>
        <taxon>Deminuibacter</taxon>
    </lineage>
</organism>
<evidence type="ECO:0000313" key="4">
    <source>
        <dbReference type="Proteomes" id="UP000261284"/>
    </source>
</evidence>
<dbReference type="CDD" id="cd00293">
    <property type="entry name" value="USP-like"/>
    <property type="match status" value="1"/>
</dbReference>
<dbReference type="InterPro" id="IPR006016">
    <property type="entry name" value="UspA"/>
</dbReference>
<reference evidence="3 4" key="1">
    <citation type="submission" date="2018-08" db="EMBL/GenBank/DDBJ databases">
        <title>Chitinophagaceae sp. K23C18032701, a novel bacterium isolated from forest soil.</title>
        <authorList>
            <person name="Wang C."/>
        </authorList>
    </citation>
    <scope>NUCLEOTIDE SEQUENCE [LARGE SCALE GENOMIC DNA]</scope>
    <source>
        <strain evidence="3 4">K23C18032701</strain>
    </source>
</reference>
<evidence type="ECO:0000259" key="2">
    <source>
        <dbReference type="Pfam" id="PF00582"/>
    </source>
</evidence>
<comment type="caution">
    <text evidence="3">The sequence shown here is derived from an EMBL/GenBank/DDBJ whole genome shotgun (WGS) entry which is preliminary data.</text>
</comment>
<dbReference type="Gene3D" id="3.40.50.12370">
    <property type="match status" value="1"/>
</dbReference>